<dbReference type="GO" id="GO:0003676">
    <property type="term" value="F:nucleic acid binding"/>
    <property type="evidence" value="ECO:0007669"/>
    <property type="project" value="InterPro"/>
</dbReference>
<evidence type="ECO:0000259" key="2">
    <source>
        <dbReference type="SMART" id="SM00479"/>
    </source>
</evidence>
<evidence type="ECO:0000313" key="4">
    <source>
        <dbReference type="Proteomes" id="UP000771749"/>
    </source>
</evidence>
<reference evidence="3" key="1">
    <citation type="submission" date="2020-10" db="EMBL/GenBank/DDBJ databases">
        <authorList>
            <person name="Gilroy R."/>
        </authorList>
    </citation>
    <scope>NUCLEOTIDE SEQUENCE</scope>
    <source>
        <strain evidence="3">F1-3629</strain>
    </source>
</reference>
<dbReference type="PANTHER" id="PTHR30231:SF41">
    <property type="entry name" value="DNA POLYMERASE III SUBUNIT EPSILON"/>
    <property type="match status" value="1"/>
</dbReference>
<protein>
    <submittedName>
        <fullName evidence="3">3'-5' exonuclease</fullName>
    </submittedName>
</protein>
<dbReference type="SUPFAM" id="SSF53098">
    <property type="entry name" value="Ribonuclease H-like"/>
    <property type="match status" value="1"/>
</dbReference>
<dbReference type="EMBL" id="JADIMJ010000083">
    <property type="protein sequence ID" value="MBO8454170.1"/>
    <property type="molecule type" value="Genomic_DNA"/>
</dbReference>
<feature type="domain" description="Exonuclease" evidence="2">
    <location>
        <begin position="8"/>
        <end position="187"/>
    </location>
</feature>
<dbReference type="InterPro" id="IPR013520">
    <property type="entry name" value="Ribonucl_H"/>
</dbReference>
<dbReference type="InterPro" id="IPR012337">
    <property type="entry name" value="RNaseH-like_sf"/>
</dbReference>
<dbReference type="PANTHER" id="PTHR30231">
    <property type="entry name" value="DNA POLYMERASE III SUBUNIT EPSILON"/>
    <property type="match status" value="1"/>
</dbReference>
<dbReference type="Pfam" id="PF20600">
    <property type="entry name" value="ExoX-like_C"/>
    <property type="match status" value="1"/>
</dbReference>
<name>A0A940DPK3_9BACT</name>
<dbReference type="Gene3D" id="3.30.420.10">
    <property type="entry name" value="Ribonuclease H-like superfamily/Ribonuclease H"/>
    <property type="match status" value="1"/>
</dbReference>
<feature type="compositionally biased region" description="Basic and acidic residues" evidence="1">
    <location>
        <begin position="270"/>
        <end position="287"/>
    </location>
</feature>
<proteinExistence type="predicted"/>
<dbReference type="AlphaFoldDB" id="A0A940DPK3"/>
<keyword evidence="3" id="KW-0269">Exonuclease</keyword>
<sequence>MELNLERPILFFDIESTGLNIASDAIIELSFVKVFPGGEERIKTWRVKPWDYVTGSQRPVSPSAKAIHGISDEDLAGCPRFCDIADEVVSWLKDSDLSGFNSTKFDLPMLAEEIERVRKYMNRNLDINLHEMRMVDVQNIYHVMEPRNLKAAYRFYCGKELENAHAAEADTLATYAVLKAQLDRYPETLRNNVEFLSNFSERQKSLDYAGRIALNDKKEPTITFGKHKGRTAREVYMTEPSYFSWIENGEFTLDTKRQFELLKQQFEQEKREARRAARDSGHSKPLTDEELGSSLSLLAGKFNSRHEK</sequence>
<dbReference type="SMART" id="SM00479">
    <property type="entry name" value="EXOIII"/>
    <property type="match status" value="1"/>
</dbReference>
<reference evidence="3" key="2">
    <citation type="journal article" date="2021" name="PeerJ">
        <title>Extensive microbial diversity within the chicken gut microbiome revealed by metagenomics and culture.</title>
        <authorList>
            <person name="Gilroy R."/>
            <person name="Ravi A."/>
            <person name="Getino M."/>
            <person name="Pursley I."/>
            <person name="Horton D.L."/>
            <person name="Alikhan N.F."/>
            <person name="Baker D."/>
            <person name="Gharbi K."/>
            <person name="Hall N."/>
            <person name="Watson M."/>
            <person name="Adriaenssens E.M."/>
            <person name="Foster-Nyarko E."/>
            <person name="Jarju S."/>
            <person name="Secka A."/>
            <person name="Antonio M."/>
            <person name="Oren A."/>
            <person name="Chaudhuri R.R."/>
            <person name="La Ragione R."/>
            <person name="Hildebrand F."/>
            <person name="Pallen M.J."/>
        </authorList>
    </citation>
    <scope>NUCLEOTIDE SEQUENCE</scope>
    <source>
        <strain evidence="3">F1-3629</strain>
    </source>
</reference>
<dbReference type="GO" id="GO:0045004">
    <property type="term" value="P:DNA replication proofreading"/>
    <property type="evidence" value="ECO:0007669"/>
    <property type="project" value="TreeGrafter"/>
</dbReference>
<gene>
    <name evidence="3" type="ORF">IAC07_05540</name>
</gene>
<dbReference type="InterPro" id="IPR036397">
    <property type="entry name" value="RNaseH_sf"/>
</dbReference>
<dbReference type="InterPro" id="IPR046768">
    <property type="entry name" value="ExoX-like_C"/>
</dbReference>
<evidence type="ECO:0000256" key="1">
    <source>
        <dbReference type="SAM" id="MobiDB-lite"/>
    </source>
</evidence>
<dbReference type="Proteomes" id="UP000771749">
    <property type="component" value="Unassembled WGS sequence"/>
</dbReference>
<dbReference type="CDD" id="cd06127">
    <property type="entry name" value="DEDDh"/>
    <property type="match status" value="1"/>
</dbReference>
<dbReference type="Pfam" id="PF00929">
    <property type="entry name" value="RNase_T"/>
    <property type="match status" value="1"/>
</dbReference>
<evidence type="ECO:0000313" key="3">
    <source>
        <dbReference type="EMBL" id="MBO8454170.1"/>
    </source>
</evidence>
<feature type="region of interest" description="Disordered" evidence="1">
    <location>
        <begin position="270"/>
        <end position="292"/>
    </location>
</feature>
<keyword evidence="3" id="KW-0378">Hydrolase</keyword>
<keyword evidence="3" id="KW-0540">Nuclease</keyword>
<dbReference type="GO" id="GO:0008408">
    <property type="term" value="F:3'-5' exonuclease activity"/>
    <property type="evidence" value="ECO:0007669"/>
    <property type="project" value="TreeGrafter"/>
</dbReference>
<dbReference type="GO" id="GO:0005829">
    <property type="term" value="C:cytosol"/>
    <property type="evidence" value="ECO:0007669"/>
    <property type="project" value="TreeGrafter"/>
</dbReference>
<organism evidence="3 4">
    <name type="scientific">Candidatus Cryptobacteroides gallistercoris</name>
    <dbReference type="NCBI Taxonomy" id="2840765"/>
    <lineage>
        <taxon>Bacteria</taxon>
        <taxon>Pseudomonadati</taxon>
        <taxon>Bacteroidota</taxon>
        <taxon>Bacteroidia</taxon>
        <taxon>Bacteroidales</taxon>
        <taxon>Candidatus Cryptobacteroides</taxon>
    </lineage>
</organism>
<accession>A0A940DPK3</accession>
<comment type="caution">
    <text evidence="3">The sequence shown here is derived from an EMBL/GenBank/DDBJ whole genome shotgun (WGS) entry which is preliminary data.</text>
</comment>